<accession>A0A0S7BM56</accession>
<proteinExistence type="inferred from homology"/>
<dbReference type="GO" id="GO:0005829">
    <property type="term" value="C:cytosol"/>
    <property type="evidence" value="ECO:0007669"/>
    <property type="project" value="TreeGrafter"/>
</dbReference>
<comment type="function">
    <text evidence="8 9">This protein is involved in the repair of mismatches in DNA. It is possible that it carries out the mismatch recognition step. This protein has a weak ATPase activity.</text>
</comment>
<evidence type="ECO:0000256" key="4">
    <source>
        <dbReference type="ARBA" id="ARBA00022763"/>
    </source>
</evidence>
<dbReference type="HAMAP" id="MF_00096">
    <property type="entry name" value="MutS"/>
    <property type="match status" value="1"/>
</dbReference>
<dbReference type="InterPro" id="IPR007695">
    <property type="entry name" value="DNA_mismatch_repair_MutS-lik_N"/>
</dbReference>
<dbReference type="PIRSF" id="PIRSF037677">
    <property type="entry name" value="DNA_mis_repair_Msh6"/>
    <property type="match status" value="1"/>
</dbReference>
<keyword evidence="13" id="KW-1185">Reference proteome</keyword>
<dbReference type="InterPro" id="IPR000432">
    <property type="entry name" value="DNA_mismatch_repair_MutS_C"/>
</dbReference>
<dbReference type="SMART" id="SM00533">
    <property type="entry name" value="MUTSd"/>
    <property type="match status" value="1"/>
</dbReference>
<comment type="similarity">
    <text evidence="1 9 10">Belongs to the DNA mismatch repair MutS family.</text>
</comment>
<dbReference type="PANTHER" id="PTHR11361">
    <property type="entry name" value="DNA MISMATCH REPAIR PROTEIN MUTS FAMILY MEMBER"/>
    <property type="match status" value="1"/>
</dbReference>
<dbReference type="Pfam" id="PF05188">
    <property type="entry name" value="MutS_II"/>
    <property type="match status" value="1"/>
</dbReference>
<dbReference type="Gene3D" id="3.30.420.110">
    <property type="entry name" value="MutS, connector domain"/>
    <property type="match status" value="1"/>
</dbReference>
<dbReference type="PROSITE" id="PS00486">
    <property type="entry name" value="DNA_MISMATCH_REPAIR_2"/>
    <property type="match status" value="1"/>
</dbReference>
<dbReference type="STRING" id="360412.LARV_02821"/>
<dbReference type="SUPFAM" id="SSF53150">
    <property type="entry name" value="DNA repair protein MutS, domain II"/>
    <property type="match status" value="1"/>
</dbReference>
<evidence type="ECO:0000256" key="1">
    <source>
        <dbReference type="ARBA" id="ARBA00006271"/>
    </source>
</evidence>
<evidence type="ECO:0000256" key="8">
    <source>
        <dbReference type="ARBA" id="ARBA00024647"/>
    </source>
</evidence>
<dbReference type="Pfam" id="PF00488">
    <property type="entry name" value="MutS_V"/>
    <property type="match status" value="1"/>
</dbReference>
<evidence type="ECO:0000259" key="11">
    <source>
        <dbReference type="PROSITE" id="PS00486"/>
    </source>
</evidence>
<dbReference type="Proteomes" id="UP000055060">
    <property type="component" value="Unassembled WGS sequence"/>
</dbReference>
<dbReference type="InterPro" id="IPR027417">
    <property type="entry name" value="P-loop_NTPase"/>
</dbReference>
<dbReference type="InterPro" id="IPR045076">
    <property type="entry name" value="MutS"/>
</dbReference>
<evidence type="ECO:0000256" key="5">
    <source>
        <dbReference type="ARBA" id="ARBA00022840"/>
    </source>
</evidence>
<dbReference type="SUPFAM" id="SSF52540">
    <property type="entry name" value="P-loop containing nucleoside triphosphate hydrolases"/>
    <property type="match status" value="1"/>
</dbReference>
<dbReference type="InterPro" id="IPR017261">
    <property type="entry name" value="DNA_mismatch_repair_MutS/MSH"/>
</dbReference>
<dbReference type="Pfam" id="PF05192">
    <property type="entry name" value="MutS_III"/>
    <property type="match status" value="1"/>
</dbReference>
<evidence type="ECO:0000256" key="2">
    <source>
        <dbReference type="ARBA" id="ARBA00021982"/>
    </source>
</evidence>
<sequence length="869" mass="95942">MKLMSEDITPIRQQYLDIKRQHPDAILFFRLGDFYETFDDDAEIASRELDIVLTSRGVAKGTRIPMAGIPYHAVENYLARLIDKGYHVAICEQMGDQPVKGLFPRKVIRVVTPGTVVEPGLLKGDRNNYLVGVFSDENRAGVAYVDITTGEFAATELEGEDIAGMLRAELIRLNPAEVLLPETIEIQNGFPGHITHWPDWRFESGRCQETLLRQFEAGTLDGFGLHGLGDAIRAAGAVLQYLQETQPTALQLLNSLSTYSLNEFMTLDAATRRNLELTETIRTGETQGSLLSVLDHTTTPMGKRLMRQWVSKPLLDPAAIRRRQDGVAYLVTQGLLRAELRTALRPLGDLERLINRVISGHAGPRDLTAIRATLQHLPGVLALFAAQPSELADPLTGLDLCSEELQLLETAVSEEPPATLQNSGIIRSGYSGELDNVIEASGHARDWIANLESVERERTGVKNLKVGYNKVFGYYIEISNSNTANAPQDYIRKQTLVNAERYITPEMKEYEALVLNAEERIREIEGRLFKEICARLAAASARMLSTARSLANLDVLASLAEAAAVGNYVRPELSEDTRLEIRDGRHPVVENTLSGDRFVPNDATFEPGEMVRVITGPNMSGKSTFLRQVALIVLMAQIGSFVPASSAHIGLVDRIFTRIGAQDEIHAGQSTFMVEMIEAANILNHATARSLLILDEIGRGTSTYDGVSIAWAVVEYIHNHPGLRSRTLFATHYHELTQLADLLPGVRNYNVAVSEAGGKVVFLHKIVPGGADRSYGIHVAQLAGLPKPVIQRASEIMHTLEQSSGKAVKIAPGLSQQMALFPETNPMLDELEELDINSMSPIEALNKLYEWQRKFGSKEKKTDRPGNKL</sequence>
<dbReference type="InterPro" id="IPR036678">
    <property type="entry name" value="MutS_con_dom_sf"/>
</dbReference>
<keyword evidence="5 9" id="KW-0067">ATP-binding</keyword>
<dbReference type="NCBIfam" id="NF003810">
    <property type="entry name" value="PRK05399.1"/>
    <property type="match status" value="1"/>
</dbReference>
<evidence type="ECO:0000256" key="3">
    <source>
        <dbReference type="ARBA" id="ARBA00022741"/>
    </source>
</evidence>
<dbReference type="NCBIfam" id="TIGR01070">
    <property type="entry name" value="mutS1"/>
    <property type="match status" value="1"/>
</dbReference>
<dbReference type="GO" id="GO:0003684">
    <property type="term" value="F:damaged DNA binding"/>
    <property type="evidence" value="ECO:0007669"/>
    <property type="project" value="UniProtKB-UniRule"/>
</dbReference>
<dbReference type="Gene3D" id="6.10.140.430">
    <property type="match status" value="1"/>
</dbReference>
<dbReference type="Pfam" id="PF05190">
    <property type="entry name" value="MutS_IV"/>
    <property type="match status" value="1"/>
</dbReference>
<keyword evidence="6 9" id="KW-0238">DNA-binding</keyword>
<dbReference type="GO" id="GO:0030983">
    <property type="term" value="F:mismatched DNA binding"/>
    <property type="evidence" value="ECO:0007669"/>
    <property type="project" value="InterPro"/>
</dbReference>
<dbReference type="PANTHER" id="PTHR11361:SF34">
    <property type="entry name" value="DNA MISMATCH REPAIR PROTEIN MSH1, MITOCHONDRIAL"/>
    <property type="match status" value="1"/>
</dbReference>
<dbReference type="InterPro" id="IPR007861">
    <property type="entry name" value="DNA_mismatch_repair_MutS_clamp"/>
</dbReference>
<dbReference type="Gene3D" id="3.40.50.300">
    <property type="entry name" value="P-loop containing nucleotide triphosphate hydrolases"/>
    <property type="match status" value="1"/>
</dbReference>
<dbReference type="GO" id="GO:0006298">
    <property type="term" value="P:mismatch repair"/>
    <property type="evidence" value="ECO:0007669"/>
    <property type="project" value="UniProtKB-UniRule"/>
</dbReference>
<keyword evidence="3 9" id="KW-0547">Nucleotide-binding</keyword>
<dbReference type="InterPro" id="IPR005748">
    <property type="entry name" value="DNA_mismatch_repair_MutS"/>
</dbReference>
<evidence type="ECO:0000256" key="7">
    <source>
        <dbReference type="ARBA" id="ARBA00023204"/>
    </source>
</evidence>
<dbReference type="AlphaFoldDB" id="A0A0S7BM56"/>
<name>A0A0S7BM56_9CHLR</name>
<dbReference type="Gene3D" id="3.40.1170.10">
    <property type="entry name" value="DNA repair protein MutS, domain I"/>
    <property type="match status" value="1"/>
</dbReference>
<dbReference type="InterPro" id="IPR036187">
    <property type="entry name" value="DNA_mismatch_repair_MutS_sf"/>
</dbReference>
<keyword evidence="4 9" id="KW-0227">DNA damage</keyword>
<evidence type="ECO:0000256" key="6">
    <source>
        <dbReference type="ARBA" id="ARBA00023125"/>
    </source>
</evidence>
<dbReference type="FunFam" id="3.40.1170.10:FF:000001">
    <property type="entry name" value="DNA mismatch repair protein MutS"/>
    <property type="match status" value="1"/>
</dbReference>
<dbReference type="InterPro" id="IPR007696">
    <property type="entry name" value="DNA_mismatch_repair_MutS_core"/>
</dbReference>
<dbReference type="SMART" id="SM00534">
    <property type="entry name" value="MUTSac"/>
    <property type="match status" value="1"/>
</dbReference>
<feature type="binding site" evidence="9">
    <location>
        <begin position="616"/>
        <end position="623"/>
    </location>
    <ligand>
        <name>ATP</name>
        <dbReference type="ChEBI" id="CHEBI:30616"/>
    </ligand>
</feature>
<dbReference type="SUPFAM" id="SSF55271">
    <property type="entry name" value="DNA repair protein MutS, domain I"/>
    <property type="match status" value="1"/>
</dbReference>
<dbReference type="Pfam" id="PF01624">
    <property type="entry name" value="MutS_I"/>
    <property type="match status" value="1"/>
</dbReference>
<dbReference type="GO" id="GO:0140664">
    <property type="term" value="F:ATP-dependent DNA damage sensor activity"/>
    <property type="evidence" value="ECO:0007669"/>
    <property type="project" value="InterPro"/>
</dbReference>
<reference evidence="12" key="1">
    <citation type="submission" date="2015-07" db="EMBL/GenBank/DDBJ databases">
        <title>Draft Genome Sequences of Anaerolinea thermolimosa IMO-1, Bellilinea caldifistulae GOMI-1, Leptolinea tardivitalis YMTK-2, Levilinea saccharolytica KIBI-1,Longilinea arvoryzae KOME-1, Previously Described as Members of the Anaerolineaceae (Chloroflexi).</title>
        <authorList>
            <person name="Sekiguchi Y."/>
            <person name="Ohashi A."/>
            <person name="Matsuura N."/>
            <person name="Tourlousse M.D."/>
        </authorList>
    </citation>
    <scope>NUCLEOTIDE SEQUENCE [LARGE SCALE GENOMIC DNA]</scope>
    <source>
        <strain evidence="12">KOME-1</strain>
    </source>
</reference>
<dbReference type="CDD" id="cd03284">
    <property type="entry name" value="ABC_MutS1"/>
    <property type="match status" value="1"/>
</dbReference>
<feature type="domain" description="DNA mismatch repair proteins mutS family" evidence="11">
    <location>
        <begin position="690"/>
        <end position="706"/>
    </location>
</feature>
<dbReference type="InterPro" id="IPR007860">
    <property type="entry name" value="DNA_mmatch_repair_MutS_con_dom"/>
</dbReference>
<gene>
    <name evidence="9" type="primary">mutS</name>
    <name evidence="12" type="ORF">LARV_02821</name>
</gene>
<dbReference type="SUPFAM" id="SSF48334">
    <property type="entry name" value="DNA repair protein MutS, domain III"/>
    <property type="match status" value="1"/>
</dbReference>
<dbReference type="EMBL" id="DF967972">
    <property type="protein sequence ID" value="GAP15041.1"/>
    <property type="molecule type" value="Genomic_DNA"/>
</dbReference>
<dbReference type="FunFam" id="1.10.1420.10:FF:000001">
    <property type="entry name" value="DNA mismatch repair protein MutS"/>
    <property type="match status" value="1"/>
</dbReference>
<dbReference type="InterPro" id="IPR016151">
    <property type="entry name" value="DNA_mismatch_repair_MutS_N"/>
</dbReference>
<dbReference type="Gene3D" id="1.10.1420.10">
    <property type="match status" value="2"/>
</dbReference>
<evidence type="ECO:0000313" key="13">
    <source>
        <dbReference type="Proteomes" id="UP000055060"/>
    </source>
</evidence>
<evidence type="ECO:0000256" key="10">
    <source>
        <dbReference type="RuleBase" id="RU003756"/>
    </source>
</evidence>
<dbReference type="GO" id="GO:0005524">
    <property type="term" value="F:ATP binding"/>
    <property type="evidence" value="ECO:0007669"/>
    <property type="project" value="UniProtKB-UniRule"/>
</dbReference>
<protein>
    <recommendedName>
        <fullName evidence="2 9">DNA mismatch repair protein MutS</fullName>
    </recommendedName>
</protein>
<dbReference type="FunFam" id="3.40.50.300:FF:000870">
    <property type="entry name" value="MutS protein homolog 4"/>
    <property type="match status" value="1"/>
</dbReference>
<evidence type="ECO:0000313" key="12">
    <source>
        <dbReference type="EMBL" id="GAP15041.1"/>
    </source>
</evidence>
<organism evidence="12">
    <name type="scientific">Longilinea arvoryzae</name>
    <dbReference type="NCBI Taxonomy" id="360412"/>
    <lineage>
        <taxon>Bacteria</taxon>
        <taxon>Bacillati</taxon>
        <taxon>Chloroflexota</taxon>
        <taxon>Anaerolineae</taxon>
        <taxon>Anaerolineales</taxon>
        <taxon>Anaerolineaceae</taxon>
        <taxon>Longilinea</taxon>
    </lineage>
</organism>
<keyword evidence="7 9" id="KW-0234">DNA repair</keyword>
<evidence type="ECO:0000256" key="9">
    <source>
        <dbReference type="HAMAP-Rule" id="MF_00096"/>
    </source>
</evidence>